<gene>
    <name evidence="9" type="ORF">M3N55_12410</name>
</gene>
<dbReference type="Gene3D" id="1.20.1600.10">
    <property type="entry name" value="Outer membrane efflux proteins (OEP)"/>
    <property type="match status" value="1"/>
</dbReference>
<protein>
    <submittedName>
        <fullName evidence="9">TolC family protein</fullName>
    </submittedName>
</protein>
<comment type="caution">
    <text evidence="9">The sequence shown here is derived from an EMBL/GenBank/DDBJ whole genome shotgun (WGS) entry which is preliminary data.</text>
</comment>
<dbReference type="RefSeq" id="WP_249059554.1">
    <property type="nucleotide sequence ID" value="NZ_JALZWP010000012.1"/>
</dbReference>
<evidence type="ECO:0000256" key="4">
    <source>
        <dbReference type="ARBA" id="ARBA00022452"/>
    </source>
</evidence>
<dbReference type="InterPro" id="IPR003423">
    <property type="entry name" value="OMP_efflux"/>
</dbReference>
<evidence type="ECO:0000256" key="1">
    <source>
        <dbReference type="ARBA" id="ARBA00004442"/>
    </source>
</evidence>
<keyword evidence="4" id="KW-1134">Transmembrane beta strand</keyword>
<feature type="coiled-coil region" evidence="8">
    <location>
        <begin position="318"/>
        <end position="395"/>
    </location>
</feature>
<evidence type="ECO:0000256" key="8">
    <source>
        <dbReference type="SAM" id="Coils"/>
    </source>
</evidence>
<proteinExistence type="inferred from homology"/>
<evidence type="ECO:0000256" key="5">
    <source>
        <dbReference type="ARBA" id="ARBA00022692"/>
    </source>
</evidence>
<sequence>MRPPLTATILAATLLTACVTPPDLTALETAVVTREARLPASLADGVFGKAVAQAVTSSPTLGRGEAALRAAEANLLAEGGAFLPQITVGLRPEDTSGFGVTSFGAISQLLYDGGASAGRETAARARVLGGLAGRLDAGSRATLSSVEAWAGVATAGALLRVSETSLASLEATTAQIEERSSAGLGSSVDALTARSRLANERAAVVAARSEVTRADAIFIEVFGQAPTPGLSLPPQAPRAPEAGAEGSPTLRRAEAEVLAAEAEHTAALAGRVPSLSVSVSAIPGGSAVAGLASEQLLSPARGRTARVAAADARIDARRVDLDATRRELESRLRILTAERGAVADRLAAARAATEANRANLEMARDQFQAGRRSLIELLDAEREALASERQRILAEHDRAVLGYAILAATGDILDVFAVTLPTPTISGQASQ</sequence>
<name>A0ABT0M3V0_9RHOB</name>
<keyword evidence="8" id="KW-0175">Coiled coil</keyword>
<dbReference type="Pfam" id="PF02321">
    <property type="entry name" value="OEP"/>
    <property type="match status" value="2"/>
</dbReference>
<organism evidence="9 10">
    <name type="scientific">Roseinatronobacter domitianus</name>
    <dbReference type="NCBI Taxonomy" id="2940293"/>
    <lineage>
        <taxon>Bacteria</taxon>
        <taxon>Pseudomonadati</taxon>
        <taxon>Pseudomonadota</taxon>
        <taxon>Alphaproteobacteria</taxon>
        <taxon>Rhodobacterales</taxon>
        <taxon>Paracoccaceae</taxon>
        <taxon>Roseinatronobacter</taxon>
    </lineage>
</organism>
<evidence type="ECO:0000256" key="3">
    <source>
        <dbReference type="ARBA" id="ARBA00022448"/>
    </source>
</evidence>
<evidence type="ECO:0000313" key="10">
    <source>
        <dbReference type="Proteomes" id="UP001202550"/>
    </source>
</evidence>
<dbReference type="SUPFAM" id="SSF56954">
    <property type="entry name" value="Outer membrane efflux proteins (OEP)"/>
    <property type="match status" value="1"/>
</dbReference>
<dbReference type="PANTHER" id="PTHR30026:SF22">
    <property type="entry name" value="OUTER MEMBRANE EFFLUX PROTEIN"/>
    <property type="match status" value="1"/>
</dbReference>
<comment type="similarity">
    <text evidence="2">Belongs to the outer membrane factor (OMF) (TC 1.B.17) family.</text>
</comment>
<keyword evidence="10" id="KW-1185">Reference proteome</keyword>
<keyword evidence="7" id="KW-0998">Cell outer membrane</keyword>
<dbReference type="Proteomes" id="UP001202550">
    <property type="component" value="Unassembled WGS sequence"/>
</dbReference>
<evidence type="ECO:0000256" key="2">
    <source>
        <dbReference type="ARBA" id="ARBA00007613"/>
    </source>
</evidence>
<reference evidence="9 10" key="1">
    <citation type="submission" date="2022-05" db="EMBL/GenBank/DDBJ databases">
        <title>Seasonal and diel survey of microbial diversity of the Tyrrhenian coast.</title>
        <authorList>
            <person name="Gattoni G."/>
            <person name="Corral P."/>
        </authorList>
    </citation>
    <scope>NUCLEOTIDE SEQUENCE [LARGE SCALE GENOMIC DNA]</scope>
    <source>
        <strain evidence="9 10">V10</strain>
    </source>
</reference>
<keyword evidence="3" id="KW-0813">Transport</keyword>
<evidence type="ECO:0000313" key="9">
    <source>
        <dbReference type="EMBL" id="MCL1629535.1"/>
    </source>
</evidence>
<dbReference type="PANTHER" id="PTHR30026">
    <property type="entry name" value="OUTER MEMBRANE PROTEIN TOLC"/>
    <property type="match status" value="1"/>
</dbReference>
<keyword evidence="5" id="KW-0812">Transmembrane</keyword>
<comment type="subcellular location">
    <subcellularLocation>
        <location evidence="1">Cell outer membrane</location>
    </subcellularLocation>
</comment>
<dbReference type="PROSITE" id="PS51257">
    <property type="entry name" value="PROKAR_LIPOPROTEIN"/>
    <property type="match status" value="1"/>
</dbReference>
<accession>A0ABT0M3V0</accession>
<evidence type="ECO:0000256" key="6">
    <source>
        <dbReference type="ARBA" id="ARBA00023136"/>
    </source>
</evidence>
<dbReference type="InterPro" id="IPR051906">
    <property type="entry name" value="TolC-like"/>
</dbReference>
<keyword evidence="6" id="KW-0472">Membrane</keyword>
<dbReference type="EMBL" id="JALZWP010000012">
    <property type="protein sequence ID" value="MCL1629535.1"/>
    <property type="molecule type" value="Genomic_DNA"/>
</dbReference>
<evidence type="ECO:0000256" key="7">
    <source>
        <dbReference type="ARBA" id="ARBA00023237"/>
    </source>
</evidence>